<keyword evidence="1" id="KW-0812">Transmembrane</keyword>
<evidence type="ECO:0000256" key="1">
    <source>
        <dbReference type="SAM" id="Phobius"/>
    </source>
</evidence>
<proteinExistence type="predicted"/>
<dbReference type="AlphaFoldDB" id="A0A8T2SYE9"/>
<sequence>MARAFGQRIAIASFPLICVLVSFAIIESGQCSLIKSSIGGELRNTNADLDHGRDQDSPMQDISSIGMELDTKEGKQSNNPGVHAATVCVDDENVEGLQLCPVTCFRPDPVCGEDGVTYWCGCKEAKCAGVAVSHVGFCKIRSSATTEKGSQALLLLHALWLALLGFSCLLGFL</sequence>
<dbReference type="OrthoDB" id="1916993at2759"/>
<reference evidence="4" key="1">
    <citation type="submission" date="2021-08" db="EMBL/GenBank/DDBJ databases">
        <title>WGS assembly of Ceratopteris richardii.</title>
        <authorList>
            <person name="Marchant D.B."/>
            <person name="Chen G."/>
            <person name="Jenkins J."/>
            <person name="Shu S."/>
            <person name="Leebens-Mack J."/>
            <person name="Grimwood J."/>
            <person name="Schmutz J."/>
            <person name="Soltis P."/>
            <person name="Soltis D."/>
            <person name="Chen Z.-H."/>
        </authorList>
    </citation>
    <scope>NUCLEOTIDE SEQUENCE</scope>
    <source>
        <strain evidence="4">Whitten #5841</strain>
        <tissue evidence="4">Leaf</tissue>
    </source>
</reference>
<evidence type="ECO:0000256" key="2">
    <source>
        <dbReference type="SAM" id="SignalP"/>
    </source>
</evidence>
<feature type="chain" id="PRO_5035862402" description="Kazal-like domain-containing protein" evidence="2">
    <location>
        <begin position="32"/>
        <end position="173"/>
    </location>
</feature>
<feature type="domain" description="Kazal-like" evidence="3">
    <location>
        <begin position="82"/>
        <end position="140"/>
    </location>
</feature>
<dbReference type="PROSITE" id="PS51465">
    <property type="entry name" value="KAZAL_2"/>
    <property type="match status" value="1"/>
</dbReference>
<dbReference type="Gene3D" id="3.30.60.30">
    <property type="match status" value="1"/>
</dbReference>
<keyword evidence="5" id="KW-1185">Reference proteome</keyword>
<protein>
    <recommendedName>
        <fullName evidence="3">Kazal-like domain-containing protein</fullName>
    </recommendedName>
</protein>
<keyword evidence="2" id="KW-0732">Signal</keyword>
<dbReference type="PANTHER" id="PTHR34376">
    <property type="entry name" value="SERINE PROTEASE INHIBITOR, KAZAL-TYPE FAMILY PROTEIN"/>
    <property type="match status" value="1"/>
</dbReference>
<evidence type="ECO:0000259" key="3">
    <source>
        <dbReference type="PROSITE" id="PS51465"/>
    </source>
</evidence>
<name>A0A8T2SYE9_CERRI</name>
<dbReference type="EMBL" id="CM035421">
    <property type="protein sequence ID" value="KAH7387837.1"/>
    <property type="molecule type" value="Genomic_DNA"/>
</dbReference>
<keyword evidence="1" id="KW-0472">Membrane</keyword>
<gene>
    <name evidence="4" type="ORF">KP509_16G044500</name>
</gene>
<feature type="transmembrane region" description="Helical" evidence="1">
    <location>
        <begin position="152"/>
        <end position="172"/>
    </location>
</feature>
<organism evidence="4 5">
    <name type="scientific">Ceratopteris richardii</name>
    <name type="common">Triangle waterfern</name>
    <dbReference type="NCBI Taxonomy" id="49495"/>
    <lineage>
        <taxon>Eukaryota</taxon>
        <taxon>Viridiplantae</taxon>
        <taxon>Streptophyta</taxon>
        <taxon>Embryophyta</taxon>
        <taxon>Tracheophyta</taxon>
        <taxon>Polypodiopsida</taxon>
        <taxon>Polypodiidae</taxon>
        <taxon>Polypodiales</taxon>
        <taxon>Pteridineae</taxon>
        <taxon>Pteridaceae</taxon>
        <taxon>Parkerioideae</taxon>
        <taxon>Ceratopteris</taxon>
    </lineage>
</organism>
<dbReference type="Proteomes" id="UP000825935">
    <property type="component" value="Chromosome 16"/>
</dbReference>
<evidence type="ECO:0000313" key="4">
    <source>
        <dbReference type="EMBL" id="KAH7387837.1"/>
    </source>
</evidence>
<dbReference type="PANTHER" id="PTHR34376:SF2">
    <property type="entry name" value="SERINE PROTEASE INHIBITOR, KAZAL-TYPE FAMILY PROTEIN"/>
    <property type="match status" value="1"/>
</dbReference>
<feature type="signal peptide" evidence="2">
    <location>
        <begin position="1"/>
        <end position="31"/>
    </location>
</feature>
<dbReference type="InterPro" id="IPR002350">
    <property type="entry name" value="Kazal_dom"/>
</dbReference>
<evidence type="ECO:0000313" key="5">
    <source>
        <dbReference type="Proteomes" id="UP000825935"/>
    </source>
</evidence>
<comment type="caution">
    <text evidence="4">The sequence shown here is derived from an EMBL/GenBank/DDBJ whole genome shotgun (WGS) entry which is preliminary data.</text>
</comment>
<keyword evidence="1" id="KW-1133">Transmembrane helix</keyword>
<accession>A0A8T2SYE9</accession>